<proteinExistence type="predicted"/>
<reference evidence="2 3" key="1">
    <citation type="submission" date="2018-03" db="EMBL/GenBank/DDBJ databases">
        <title>Streptomyces dioscori sp. nov., a novel endophytic actinobacterium isolated from bulbil of Dioscorea bulbifera L.</title>
        <authorList>
            <person name="Zhikuan W."/>
        </authorList>
    </citation>
    <scope>NUCLEOTIDE SEQUENCE [LARGE SCALE GENOMIC DNA]</scope>
    <source>
        <strain evidence="2 3">A217</strain>
    </source>
</reference>
<gene>
    <name evidence="2" type="ORF">C6Y14_12545</name>
</gene>
<evidence type="ECO:0000313" key="3">
    <source>
        <dbReference type="Proteomes" id="UP000240429"/>
    </source>
</evidence>
<dbReference type="AlphaFoldDB" id="A0A2P8Q9U8"/>
<accession>A0A2P8Q9U8</accession>
<feature type="compositionally biased region" description="Polar residues" evidence="1">
    <location>
        <begin position="127"/>
        <end position="136"/>
    </location>
</feature>
<dbReference type="RefSeq" id="WP_107016680.1">
    <property type="nucleotide sequence ID" value="NZ_KZ679041.1"/>
</dbReference>
<dbReference type="EMBL" id="PYBJ01000007">
    <property type="protein sequence ID" value="PSM42998.1"/>
    <property type="molecule type" value="Genomic_DNA"/>
</dbReference>
<dbReference type="OrthoDB" id="4175671at2"/>
<evidence type="ECO:0000256" key="1">
    <source>
        <dbReference type="SAM" id="MobiDB-lite"/>
    </source>
</evidence>
<sequence length="215" mass="22489">MADRQGSKYDPHPLTGDSQEGDGSPDPDAGKDLMYLMPSVTVAWDAPPSFNLPPKSDQPGGGASSEVADTGPLFMDAGSVRAAESTMLGLLRTATFEYEMLRMATAAVRTDDFFGPAERPQPVAAINSGTPGNSSGAAPLADGETDPEGTDAVAEMGRQFGETIKPAMEKALWQMANSLTLAGQYLAVVNRAGQMYAQVDRKATFPEPPSGSVTT</sequence>
<dbReference type="Proteomes" id="UP000240429">
    <property type="component" value="Unassembled WGS sequence"/>
</dbReference>
<evidence type="ECO:0000313" key="2">
    <source>
        <dbReference type="EMBL" id="PSM42998.1"/>
    </source>
</evidence>
<comment type="caution">
    <text evidence="2">The sequence shown here is derived from an EMBL/GenBank/DDBJ whole genome shotgun (WGS) entry which is preliminary data.</text>
</comment>
<feature type="region of interest" description="Disordered" evidence="1">
    <location>
        <begin position="46"/>
        <end position="70"/>
    </location>
</feature>
<organism evidence="2 3">
    <name type="scientific">Streptomyces dioscori</name>
    <dbReference type="NCBI Taxonomy" id="2109333"/>
    <lineage>
        <taxon>Bacteria</taxon>
        <taxon>Bacillati</taxon>
        <taxon>Actinomycetota</taxon>
        <taxon>Actinomycetes</taxon>
        <taxon>Kitasatosporales</taxon>
        <taxon>Streptomycetaceae</taxon>
        <taxon>Streptomyces</taxon>
        <taxon>Streptomyces aurantiacus group</taxon>
    </lineage>
</organism>
<name>A0A2P8Q9U8_9ACTN</name>
<keyword evidence="3" id="KW-1185">Reference proteome</keyword>
<protein>
    <submittedName>
        <fullName evidence="2">Uncharacterized protein</fullName>
    </submittedName>
</protein>
<feature type="compositionally biased region" description="Basic and acidic residues" evidence="1">
    <location>
        <begin position="1"/>
        <end position="11"/>
    </location>
</feature>
<feature type="region of interest" description="Disordered" evidence="1">
    <location>
        <begin position="1"/>
        <end position="34"/>
    </location>
</feature>
<feature type="region of interest" description="Disordered" evidence="1">
    <location>
        <begin position="118"/>
        <end position="151"/>
    </location>
</feature>